<dbReference type="GO" id="GO:0051536">
    <property type="term" value="F:iron-sulfur cluster binding"/>
    <property type="evidence" value="ECO:0007669"/>
    <property type="project" value="UniProtKB-KW"/>
</dbReference>
<dbReference type="OrthoDB" id="9785566at2"/>
<evidence type="ECO:0000256" key="1">
    <source>
        <dbReference type="ARBA" id="ARBA00022723"/>
    </source>
</evidence>
<name>A0A1T4W8W9_9BACT</name>
<dbReference type="EMBL" id="FUYA01000005">
    <property type="protein sequence ID" value="SKA73488.1"/>
    <property type="molecule type" value="Genomic_DNA"/>
</dbReference>
<dbReference type="AlphaFoldDB" id="A0A1T4W8W9"/>
<gene>
    <name evidence="6" type="ORF">SAMN02745702_01867</name>
</gene>
<feature type="domain" description="F420-non-reducing hydrogenase iron-sulfur subunit D" evidence="5">
    <location>
        <begin position="11"/>
        <end position="133"/>
    </location>
</feature>
<dbReference type="Proteomes" id="UP000189733">
    <property type="component" value="Unassembled WGS sequence"/>
</dbReference>
<dbReference type="STRING" id="1121442.SAMN02745702_01867"/>
<sequence>MPVLEGKERRIVGFLCNWCSYGGADTAGIGRFTQPTDLRIIRVPCSGRMNPLFVVKALLSGADGVLVSGCHPNDCHYSEGNFYARRRLELLKSFLPIIGIDPARFEYTWVSASEGQRWQEVVTKFTEQIHELGPIPTFEAGEVAKELAKFQAMAQASMPVEEKETQSA</sequence>
<protein>
    <submittedName>
        <fullName evidence="6">Coenzyme F420-reducing hydrogenase, delta subunit</fullName>
    </submittedName>
</protein>
<organism evidence="6 7">
    <name type="scientific">Desulfobaculum bizertense DSM 18034</name>
    <dbReference type="NCBI Taxonomy" id="1121442"/>
    <lineage>
        <taxon>Bacteria</taxon>
        <taxon>Pseudomonadati</taxon>
        <taxon>Thermodesulfobacteriota</taxon>
        <taxon>Desulfovibrionia</taxon>
        <taxon>Desulfovibrionales</taxon>
        <taxon>Desulfovibrionaceae</taxon>
        <taxon>Desulfobaculum</taxon>
    </lineage>
</organism>
<evidence type="ECO:0000256" key="4">
    <source>
        <dbReference type="ARBA" id="ARBA00023014"/>
    </source>
</evidence>
<keyword evidence="1" id="KW-0479">Metal-binding</keyword>
<keyword evidence="2" id="KW-0560">Oxidoreductase</keyword>
<keyword evidence="3" id="KW-0408">Iron</keyword>
<dbReference type="RefSeq" id="WP_078685145.1">
    <property type="nucleotide sequence ID" value="NZ_FUYA01000005.1"/>
</dbReference>
<evidence type="ECO:0000313" key="6">
    <source>
        <dbReference type="EMBL" id="SKA73488.1"/>
    </source>
</evidence>
<keyword evidence="7" id="KW-1185">Reference proteome</keyword>
<proteinExistence type="predicted"/>
<dbReference type="GO" id="GO:0016491">
    <property type="term" value="F:oxidoreductase activity"/>
    <property type="evidence" value="ECO:0007669"/>
    <property type="project" value="UniProtKB-KW"/>
</dbReference>
<evidence type="ECO:0000313" key="7">
    <source>
        <dbReference type="Proteomes" id="UP000189733"/>
    </source>
</evidence>
<evidence type="ECO:0000256" key="2">
    <source>
        <dbReference type="ARBA" id="ARBA00023002"/>
    </source>
</evidence>
<evidence type="ECO:0000259" key="5">
    <source>
        <dbReference type="Pfam" id="PF02662"/>
    </source>
</evidence>
<evidence type="ECO:0000256" key="3">
    <source>
        <dbReference type="ARBA" id="ARBA00023004"/>
    </source>
</evidence>
<accession>A0A1T4W8W9</accession>
<dbReference type="GO" id="GO:0046872">
    <property type="term" value="F:metal ion binding"/>
    <property type="evidence" value="ECO:0007669"/>
    <property type="project" value="UniProtKB-KW"/>
</dbReference>
<dbReference type="InterPro" id="IPR003813">
    <property type="entry name" value="MvhD/FlpD"/>
</dbReference>
<keyword evidence="4" id="KW-0411">Iron-sulfur</keyword>
<dbReference type="Pfam" id="PF02662">
    <property type="entry name" value="FlpD"/>
    <property type="match status" value="1"/>
</dbReference>
<reference evidence="6 7" key="1">
    <citation type="submission" date="2017-02" db="EMBL/GenBank/DDBJ databases">
        <authorList>
            <person name="Peterson S.W."/>
        </authorList>
    </citation>
    <scope>NUCLEOTIDE SEQUENCE [LARGE SCALE GENOMIC DNA]</scope>
    <source>
        <strain evidence="6 7">DSM 18034</strain>
    </source>
</reference>